<evidence type="ECO:0000313" key="3">
    <source>
        <dbReference type="Proteomes" id="UP000231192"/>
    </source>
</evidence>
<dbReference type="GO" id="GO:0004803">
    <property type="term" value="F:transposase activity"/>
    <property type="evidence" value="ECO:0007669"/>
    <property type="project" value="InterPro"/>
</dbReference>
<dbReference type="SUPFAM" id="SSF143422">
    <property type="entry name" value="Transposase IS200-like"/>
    <property type="match status" value="1"/>
</dbReference>
<dbReference type="PANTHER" id="PTHR34322">
    <property type="entry name" value="TRANSPOSASE, Y1_TNP DOMAIN-CONTAINING"/>
    <property type="match status" value="1"/>
</dbReference>
<evidence type="ECO:0000259" key="1">
    <source>
        <dbReference type="SMART" id="SM01321"/>
    </source>
</evidence>
<accession>A0A2H0UCD5</accession>
<dbReference type="InterPro" id="IPR036515">
    <property type="entry name" value="Transposase_17_sf"/>
</dbReference>
<feature type="domain" description="Transposase IS200-like" evidence="1">
    <location>
        <begin position="13"/>
        <end position="150"/>
    </location>
</feature>
<dbReference type="PANTHER" id="PTHR34322:SF2">
    <property type="entry name" value="TRANSPOSASE IS200-LIKE DOMAIN-CONTAINING PROTEIN"/>
    <property type="match status" value="1"/>
</dbReference>
<dbReference type="Proteomes" id="UP000231192">
    <property type="component" value="Unassembled WGS sequence"/>
</dbReference>
<dbReference type="GO" id="GO:0006313">
    <property type="term" value="P:DNA transposition"/>
    <property type="evidence" value="ECO:0007669"/>
    <property type="project" value="InterPro"/>
</dbReference>
<dbReference type="EMBL" id="PFBK01000003">
    <property type="protein sequence ID" value="PIR84010.1"/>
    <property type="molecule type" value="Genomic_DNA"/>
</dbReference>
<evidence type="ECO:0000313" key="2">
    <source>
        <dbReference type="EMBL" id="PIR84010.1"/>
    </source>
</evidence>
<protein>
    <recommendedName>
        <fullName evidence="1">Transposase IS200-like domain-containing protein</fullName>
    </recommendedName>
</protein>
<gene>
    <name evidence="2" type="ORF">COU18_01215</name>
</gene>
<name>A0A2H0UCD5_9BACT</name>
<dbReference type="AlphaFoldDB" id="A0A2H0UCD5"/>
<organism evidence="2 3">
    <name type="scientific">Candidatus Kaiserbacteria bacterium CG10_big_fil_rev_8_21_14_0_10_51_14</name>
    <dbReference type="NCBI Taxonomy" id="1974610"/>
    <lineage>
        <taxon>Bacteria</taxon>
        <taxon>Candidatus Kaiseribacteriota</taxon>
    </lineage>
</organism>
<dbReference type="Gene3D" id="3.30.70.1290">
    <property type="entry name" value="Transposase IS200-like"/>
    <property type="match status" value="1"/>
</dbReference>
<sequence length="229" mass="26712">MIGGMAYREPFGVGEWYHCFSRGIDKRNVFENELDANRFLMALYLANGTEKVKLFNDPKPKLEIVFKKDRGEPIVAIGAYCLMPNHFHLLLEEIVEGGITSFMRKVGTAYTMYFNARYERVGNLFTKPFRSRHIGSDRYLQRVVEYIHCNPAELYESRWKSGKVRNVGVLEQKLLAYPYSSFASHTYKHKVDPILSPDVLQMVHQRSVLRMLEESRDYYADITADTFEK</sequence>
<dbReference type="InterPro" id="IPR002686">
    <property type="entry name" value="Transposase_17"/>
</dbReference>
<comment type="caution">
    <text evidence="2">The sequence shown here is derived from an EMBL/GenBank/DDBJ whole genome shotgun (WGS) entry which is preliminary data.</text>
</comment>
<dbReference type="GO" id="GO:0003677">
    <property type="term" value="F:DNA binding"/>
    <property type="evidence" value="ECO:0007669"/>
    <property type="project" value="InterPro"/>
</dbReference>
<dbReference type="SMART" id="SM01321">
    <property type="entry name" value="Y1_Tnp"/>
    <property type="match status" value="1"/>
</dbReference>
<proteinExistence type="predicted"/>
<reference evidence="3" key="1">
    <citation type="submission" date="2017-09" db="EMBL/GenBank/DDBJ databases">
        <title>Depth-based differentiation of microbial function through sediment-hosted aquifers and enrichment of novel symbionts in the deep terrestrial subsurface.</title>
        <authorList>
            <person name="Probst A.J."/>
            <person name="Ladd B."/>
            <person name="Jarett J.K."/>
            <person name="Geller-Mcgrath D.E."/>
            <person name="Sieber C.M.K."/>
            <person name="Emerson J.B."/>
            <person name="Anantharaman K."/>
            <person name="Thomas B.C."/>
            <person name="Malmstrom R."/>
            <person name="Stieglmeier M."/>
            <person name="Klingl A."/>
            <person name="Woyke T."/>
            <person name="Ryan C.M."/>
            <person name="Banfield J.F."/>
        </authorList>
    </citation>
    <scope>NUCLEOTIDE SEQUENCE [LARGE SCALE GENOMIC DNA]</scope>
</reference>
<dbReference type="Pfam" id="PF01797">
    <property type="entry name" value="Y1_Tnp"/>
    <property type="match status" value="1"/>
</dbReference>